<dbReference type="PANTHER" id="PTHR30294:SF29">
    <property type="entry name" value="MULTIDRUG ABC TRANSPORTER PERMEASE YBHS-RELATED"/>
    <property type="match status" value="1"/>
</dbReference>
<dbReference type="Pfam" id="PF12698">
    <property type="entry name" value="ABC2_membrane_3"/>
    <property type="match status" value="1"/>
</dbReference>
<keyword evidence="6 8" id="KW-1133">Transmembrane helix</keyword>
<comment type="caution">
    <text evidence="8">Lacks conserved residue(s) required for the propagation of feature annotation.</text>
</comment>
<reference evidence="10 11" key="1">
    <citation type="submission" date="2021-03" db="EMBL/GenBank/DDBJ databases">
        <title>Genomic Encyclopedia of Type Strains, Phase IV (KMG-IV): sequencing the most valuable type-strain genomes for metagenomic binning, comparative biology and taxonomic classification.</title>
        <authorList>
            <person name="Goeker M."/>
        </authorList>
    </citation>
    <scope>NUCLEOTIDE SEQUENCE [LARGE SCALE GENOMIC DNA]</scope>
    <source>
        <strain evidence="10 11">DSM 27138</strain>
    </source>
</reference>
<keyword evidence="3 8" id="KW-0813">Transport</keyword>
<feature type="transmembrane region" description="Helical" evidence="8">
    <location>
        <begin position="302"/>
        <end position="326"/>
    </location>
</feature>
<feature type="transmembrane region" description="Helical" evidence="8">
    <location>
        <begin position="396"/>
        <end position="414"/>
    </location>
</feature>
<keyword evidence="7 8" id="KW-0472">Membrane</keyword>
<protein>
    <recommendedName>
        <fullName evidence="8">Transport permease protein</fullName>
    </recommendedName>
</protein>
<dbReference type="PROSITE" id="PS51012">
    <property type="entry name" value="ABC_TM2"/>
    <property type="match status" value="1"/>
</dbReference>
<proteinExistence type="inferred from homology"/>
<feature type="transmembrane region" description="Helical" evidence="8">
    <location>
        <begin position="274"/>
        <end position="296"/>
    </location>
</feature>
<keyword evidence="11" id="KW-1185">Reference proteome</keyword>
<evidence type="ECO:0000256" key="2">
    <source>
        <dbReference type="ARBA" id="ARBA00007783"/>
    </source>
</evidence>
<evidence type="ECO:0000256" key="7">
    <source>
        <dbReference type="ARBA" id="ARBA00023136"/>
    </source>
</evidence>
<dbReference type="InterPro" id="IPR051449">
    <property type="entry name" value="ABC-2_transporter_component"/>
</dbReference>
<dbReference type="InterPro" id="IPR047817">
    <property type="entry name" value="ABC2_TM_bact-type"/>
</dbReference>
<evidence type="ECO:0000256" key="8">
    <source>
        <dbReference type="RuleBase" id="RU361157"/>
    </source>
</evidence>
<dbReference type="InterPro" id="IPR000412">
    <property type="entry name" value="ABC_2_transport"/>
</dbReference>
<keyword evidence="4 8" id="KW-1003">Cell membrane</keyword>
<evidence type="ECO:0000256" key="1">
    <source>
        <dbReference type="ARBA" id="ARBA00004651"/>
    </source>
</evidence>
<evidence type="ECO:0000259" key="9">
    <source>
        <dbReference type="PROSITE" id="PS51012"/>
    </source>
</evidence>
<dbReference type="EMBL" id="JAGGLG010000016">
    <property type="protein sequence ID" value="MBP2018682.1"/>
    <property type="molecule type" value="Genomic_DNA"/>
</dbReference>
<dbReference type="InterPro" id="IPR013525">
    <property type="entry name" value="ABC2_TM"/>
</dbReference>
<evidence type="ECO:0000256" key="4">
    <source>
        <dbReference type="ARBA" id="ARBA00022475"/>
    </source>
</evidence>
<name>A0ABS4JT41_9FIRM</name>
<feature type="transmembrane region" description="Helical" evidence="8">
    <location>
        <begin position="225"/>
        <end position="248"/>
    </location>
</feature>
<comment type="similarity">
    <text evidence="2 8">Belongs to the ABC-2 integral membrane protein family.</text>
</comment>
<feature type="transmembrane region" description="Helical" evidence="8">
    <location>
        <begin position="21"/>
        <end position="41"/>
    </location>
</feature>
<dbReference type="PANTHER" id="PTHR30294">
    <property type="entry name" value="MEMBRANE COMPONENT OF ABC TRANSPORTER YHHJ-RELATED"/>
    <property type="match status" value="1"/>
</dbReference>
<accession>A0ABS4JT41</accession>
<evidence type="ECO:0000313" key="10">
    <source>
        <dbReference type="EMBL" id="MBP2018682.1"/>
    </source>
</evidence>
<evidence type="ECO:0000256" key="6">
    <source>
        <dbReference type="ARBA" id="ARBA00022989"/>
    </source>
</evidence>
<comment type="subcellular location">
    <subcellularLocation>
        <location evidence="1 8">Cell membrane</location>
        <topology evidence="1 8">Multi-pass membrane protein</topology>
    </subcellularLocation>
</comment>
<evidence type="ECO:0000256" key="3">
    <source>
        <dbReference type="ARBA" id="ARBA00022448"/>
    </source>
</evidence>
<feature type="domain" description="ABC transmembrane type-2" evidence="9">
    <location>
        <begin position="192"/>
        <end position="417"/>
    </location>
</feature>
<evidence type="ECO:0000313" key="11">
    <source>
        <dbReference type="Proteomes" id="UP001519289"/>
    </source>
</evidence>
<gene>
    <name evidence="10" type="ORF">J2Z79_002097</name>
</gene>
<keyword evidence="5 8" id="KW-0812">Transmembrane</keyword>
<dbReference type="Proteomes" id="UP001519289">
    <property type="component" value="Unassembled WGS sequence"/>
</dbReference>
<sequence length="419" mass="45994">MLQRILALAQKEFIQIRRDRRTLAMMVVLPILWLVLFGYAFSFDVQEVAVALVDESGTATGATIAAAIREYDRFVLVDLAEPSEAGIREAIFRGEAAMGILIPPGYGDEEEAQLQVLLDGASLFAAQTAARLLPSALEPAQEELRDELITRTRAEVEAQIQELTEARKAELLDRVPPLLRPQVEQMLAAGPGIDLDQLEIAAPSPLQLTPVVTTLYNPDLKTATVMIPGLLGLVVMFMTTLMTALGVVREREYGTMEQLVVTPIRPLELMLGKLLPYLVVGAVDFALVFAAGLYLFDLSFAGNLWLFILLCLLLVLTTLSLGLLISTVSQNQQQAMQLSMFTLMPQILLSGLIFPLDSMPKVIQFIAYLMPFTHFVPIAQGMFIKGQGLDLLWPQAVVLAGYAVVVVALATVRFQKRLA</sequence>
<comment type="caution">
    <text evidence="10">The sequence shown here is derived from an EMBL/GenBank/DDBJ whole genome shotgun (WGS) entry which is preliminary data.</text>
</comment>
<organism evidence="10 11">
    <name type="scientific">Symbiobacterium terraclitae</name>
    <dbReference type="NCBI Taxonomy" id="557451"/>
    <lineage>
        <taxon>Bacteria</taxon>
        <taxon>Bacillati</taxon>
        <taxon>Bacillota</taxon>
        <taxon>Clostridia</taxon>
        <taxon>Eubacteriales</taxon>
        <taxon>Symbiobacteriaceae</taxon>
        <taxon>Symbiobacterium</taxon>
    </lineage>
</organism>
<dbReference type="PRINTS" id="PR00164">
    <property type="entry name" value="ABC2TRNSPORT"/>
</dbReference>
<evidence type="ECO:0000256" key="5">
    <source>
        <dbReference type="ARBA" id="ARBA00022692"/>
    </source>
</evidence>
<dbReference type="RefSeq" id="WP_209466810.1">
    <property type="nucleotide sequence ID" value="NZ_JAGGLG010000016.1"/>
</dbReference>